<gene>
    <name evidence="3" type="ORF">Pan189_10540</name>
</gene>
<keyword evidence="2" id="KW-1133">Transmembrane helix</keyword>
<feature type="region of interest" description="Disordered" evidence="1">
    <location>
        <begin position="1"/>
        <end position="30"/>
    </location>
</feature>
<feature type="transmembrane region" description="Helical" evidence="2">
    <location>
        <begin position="90"/>
        <end position="108"/>
    </location>
</feature>
<feature type="transmembrane region" description="Helical" evidence="2">
    <location>
        <begin position="350"/>
        <end position="370"/>
    </location>
</feature>
<organism evidence="3 4">
    <name type="scientific">Stratiformator vulcanicus</name>
    <dbReference type="NCBI Taxonomy" id="2527980"/>
    <lineage>
        <taxon>Bacteria</taxon>
        <taxon>Pseudomonadati</taxon>
        <taxon>Planctomycetota</taxon>
        <taxon>Planctomycetia</taxon>
        <taxon>Planctomycetales</taxon>
        <taxon>Planctomycetaceae</taxon>
        <taxon>Stratiformator</taxon>
    </lineage>
</organism>
<evidence type="ECO:0000313" key="3">
    <source>
        <dbReference type="EMBL" id="QDT36692.1"/>
    </source>
</evidence>
<evidence type="ECO:0000256" key="1">
    <source>
        <dbReference type="SAM" id="MobiDB-lite"/>
    </source>
</evidence>
<keyword evidence="2" id="KW-0812">Transmembrane</keyword>
<proteinExistence type="predicted"/>
<name>A0A517QYH8_9PLAN</name>
<evidence type="ECO:0000256" key="2">
    <source>
        <dbReference type="SAM" id="Phobius"/>
    </source>
</evidence>
<keyword evidence="2" id="KW-0472">Membrane</keyword>
<feature type="transmembrane region" description="Helical" evidence="2">
    <location>
        <begin position="228"/>
        <end position="250"/>
    </location>
</feature>
<feature type="transmembrane region" description="Helical" evidence="2">
    <location>
        <begin position="67"/>
        <end position="84"/>
    </location>
</feature>
<feature type="transmembrane region" description="Helical" evidence="2">
    <location>
        <begin position="115"/>
        <end position="135"/>
    </location>
</feature>
<feature type="transmembrane region" description="Helical" evidence="2">
    <location>
        <begin position="173"/>
        <end position="195"/>
    </location>
</feature>
<dbReference type="InterPro" id="IPR025291">
    <property type="entry name" value="DUF4153"/>
</dbReference>
<sequence length="552" mass="61463">MADGPEDATDLQDDAFDAPRPTIGESTGAVKPEIVQDTRPPGSPLELIAALATIVVADFTIYRGGGYSGWAVSFALLAPLMFVASRRRAWSGWTLLLFGLILLLSARLSWLGSDALIAAGAFFIIGFGLAIAGRAPCIGDFIPFVAQLVPAGFLGLIDYRTGRFANFARPSRSATWSLLMPMLAVLVFGIIFLMANPDLAHAINERVQLFVEHIWSTLAAYCPQGSQIIFWCIVAIIFIGLVRPLVWPAFLDSLGKFSSHETPAEITTTTAPALYHAAYRNTLIALVALFTVYLAFEFKTLWFREFPSGFHYSGYAHEGAAWLTVALALATATLSWMFRGHGVDEPRKLVLLRLAWVWSALNFLLAVAVYHRLMIYVDFNGMTRMRVVGFLGVTAVVIGFALVVYKISRGRSFIWLIRRQLWTLALMIYLFVVAPVDYLAHSYNVRRILAGDPAPAVQLSVHPIDDGGLLALPAALQSDNAVIREGARAILSERLEEFRSRCPTEPWDRHQFATEQLEARLTEMRDELDTFIDIEARRKARAQFDEYVYQWF</sequence>
<reference evidence="3 4" key="1">
    <citation type="submission" date="2019-02" db="EMBL/GenBank/DDBJ databases">
        <title>Deep-cultivation of Planctomycetes and their phenomic and genomic characterization uncovers novel biology.</title>
        <authorList>
            <person name="Wiegand S."/>
            <person name="Jogler M."/>
            <person name="Boedeker C."/>
            <person name="Pinto D."/>
            <person name="Vollmers J."/>
            <person name="Rivas-Marin E."/>
            <person name="Kohn T."/>
            <person name="Peeters S.H."/>
            <person name="Heuer A."/>
            <person name="Rast P."/>
            <person name="Oberbeckmann S."/>
            <person name="Bunk B."/>
            <person name="Jeske O."/>
            <person name="Meyerdierks A."/>
            <person name="Storesund J.E."/>
            <person name="Kallscheuer N."/>
            <person name="Luecker S."/>
            <person name="Lage O.M."/>
            <person name="Pohl T."/>
            <person name="Merkel B.J."/>
            <person name="Hornburger P."/>
            <person name="Mueller R.-W."/>
            <person name="Bruemmer F."/>
            <person name="Labrenz M."/>
            <person name="Spormann A.M."/>
            <person name="Op den Camp H."/>
            <person name="Overmann J."/>
            <person name="Amann R."/>
            <person name="Jetten M.S.M."/>
            <person name="Mascher T."/>
            <person name="Medema M.H."/>
            <person name="Devos D.P."/>
            <person name="Kaster A.-K."/>
            <person name="Ovreas L."/>
            <person name="Rohde M."/>
            <person name="Galperin M.Y."/>
            <person name="Jogler C."/>
        </authorList>
    </citation>
    <scope>NUCLEOTIDE SEQUENCE [LARGE SCALE GENOMIC DNA]</scope>
    <source>
        <strain evidence="3 4">Pan189</strain>
    </source>
</reference>
<evidence type="ECO:0000313" key="4">
    <source>
        <dbReference type="Proteomes" id="UP000317318"/>
    </source>
</evidence>
<keyword evidence="4" id="KW-1185">Reference proteome</keyword>
<dbReference type="AlphaFoldDB" id="A0A517QYH8"/>
<dbReference type="RefSeq" id="WP_310821103.1">
    <property type="nucleotide sequence ID" value="NZ_CP036268.1"/>
</dbReference>
<feature type="compositionally biased region" description="Acidic residues" evidence="1">
    <location>
        <begin position="1"/>
        <end position="16"/>
    </location>
</feature>
<dbReference type="EMBL" id="CP036268">
    <property type="protein sequence ID" value="QDT36692.1"/>
    <property type="molecule type" value="Genomic_DNA"/>
</dbReference>
<feature type="transmembrane region" description="Helical" evidence="2">
    <location>
        <begin position="283"/>
        <end position="303"/>
    </location>
</feature>
<accession>A0A517QYH8</accession>
<dbReference type="KEGG" id="svp:Pan189_10540"/>
<protein>
    <submittedName>
        <fullName evidence="3">Uncharacterized protein</fullName>
    </submittedName>
</protein>
<dbReference type="Proteomes" id="UP000317318">
    <property type="component" value="Chromosome"/>
</dbReference>
<dbReference type="Pfam" id="PF13687">
    <property type="entry name" value="DUF4153"/>
    <property type="match status" value="1"/>
</dbReference>
<feature type="transmembrane region" description="Helical" evidence="2">
    <location>
        <begin position="390"/>
        <end position="408"/>
    </location>
</feature>
<feature type="transmembrane region" description="Helical" evidence="2">
    <location>
        <begin position="319"/>
        <end position="338"/>
    </location>
</feature>
<feature type="transmembrane region" description="Helical" evidence="2">
    <location>
        <begin position="420"/>
        <end position="440"/>
    </location>
</feature>